<gene>
    <name evidence="1" type="ORF">ILYODFUR_032645</name>
</gene>
<name>A0ABV0TRB6_9TELE</name>
<organism evidence="1 2">
    <name type="scientific">Ilyodon furcidens</name>
    <name type="common">goldbreast splitfin</name>
    <dbReference type="NCBI Taxonomy" id="33524"/>
    <lineage>
        <taxon>Eukaryota</taxon>
        <taxon>Metazoa</taxon>
        <taxon>Chordata</taxon>
        <taxon>Craniata</taxon>
        <taxon>Vertebrata</taxon>
        <taxon>Euteleostomi</taxon>
        <taxon>Actinopterygii</taxon>
        <taxon>Neopterygii</taxon>
        <taxon>Teleostei</taxon>
        <taxon>Neoteleostei</taxon>
        <taxon>Acanthomorphata</taxon>
        <taxon>Ovalentaria</taxon>
        <taxon>Atherinomorphae</taxon>
        <taxon>Cyprinodontiformes</taxon>
        <taxon>Goodeidae</taxon>
        <taxon>Ilyodon</taxon>
    </lineage>
</organism>
<dbReference type="EMBL" id="JAHRIQ010040110">
    <property type="protein sequence ID" value="MEQ2234531.1"/>
    <property type="molecule type" value="Genomic_DNA"/>
</dbReference>
<accession>A0ABV0TRB6</accession>
<sequence>MQGCMVVQLVTLLPCSKKFLGVRLPAGGLSAWSLHVLTGYSGFLPQSKNVTVRLTGLSTLPLGVNVCVCGCLSCVCVLPCDGLPTCPGCTPPPAHGLLDSFPMTHYGRSGRK</sequence>
<proteinExistence type="predicted"/>
<evidence type="ECO:0008006" key="3">
    <source>
        <dbReference type="Google" id="ProtNLM"/>
    </source>
</evidence>
<evidence type="ECO:0000313" key="1">
    <source>
        <dbReference type="EMBL" id="MEQ2234531.1"/>
    </source>
</evidence>
<dbReference type="Proteomes" id="UP001482620">
    <property type="component" value="Unassembled WGS sequence"/>
</dbReference>
<comment type="caution">
    <text evidence="1">The sequence shown here is derived from an EMBL/GenBank/DDBJ whole genome shotgun (WGS) entry which is preliminary data.</text>
</comment>
<reference evidence="1 2" key="1">
    <citation type="submission" date="2021-06" db="EMBL/GenBank/DDBJ databases">
        <authorList>
            <person name="Palmer J.M."/>
        </authorList>
    </citation>
    <scope>NUCLEOTIDE SEQUENCE [LARGE SCALE GENOMIC DNA]</scope>
    <source>
        <strain evidence="2">if_2019</strain>
        <tissue evidence="1">Muscle</tissue>
    </source>
</reference>
<protein>
    <recommendedName>
        <fullName evidence="3">Secreted protein</fullName>
    </recommendedName>
</protein>
<evidence type="ECO:0000313" key="2">
    <source>
        <dbReference type="Proteomes" id="UP001482620"/>
    </source>
</evidence>
<keyword evidence="2" id="KW-1185">Reference proteome</keyword>